<evidence type="ECO:0000313" key="2">
    <source>
        <dbReference type="Proteomes" id="UP000002194"/>
    </source>
</evidence>
<dbReference type="HOGENOM" id="CLU_1783779_0_0_7"/>
<dbReference type="EnsemblBacteria" id="AAS96220">
    <property type="protein sequence ID" value="AAS96220"/>
    <property type="gene ID" value="DVU_1743"/>
</dbReference>
<dbReference type="KEGG" id="dvu:DVU_1743"/>
<proteinExistence type="predicted"/>
<sequence length="145" mass="16346">MQRIFSVGHNQIGRYCRNPDISDDAERNPLDRVRLLLARGVEAGAEEAVRMAVGYLLEPLGMKAVPVGEAPPDRETCEAECLDDYPTLLRLHEAVRTLEGRHPAHPRTVAALMEDHMRECEQTCAKYRTEWVRLHGDTASREGRG</sequence>
<organism evidence="1 2">
    <name type="scientific">Nitratidesulfovibrio vulgaris (strain ATCC 29579 / DSM 644 / CCUG 34227 / NCIMB 8303 / VKM B-1760 / Hildenborough)</name>
    <name type="common">Desulfovibrio vulgaris</name>
    <dbReference type="NCBI Taxonomy" id="882"/>
    <lineage>
        <taxon>Bacteria</taxon>
        <taxon>Pseudomonadati</taxon>
        <taxon>Thermodesulfobacteriota</taxon>
        <taxon>Desulfovibrionia</taxon>
        <taxon>Desulfovibrionales</taxon>
        <taxon>Desulfovibrionaceae</taxon>
        <taxon>Nitratidesulfovibrio</taxon>
    </lineage>
</organism>
<keyword evidence="2" id="KW-1185">Reference proteome</keyword>
<dbReference type="OrthoDB" id="5457928at2"/>
<name>Q72B93_NITV2</name>
<reference evidence="1 2" key="1">
    <citation type="journal article" date="2004" name="Nat. Biotechnol.">
        <title>The genome sequence of the anaerobic, sulfate-reducing bacterium Desulfovibrio vulgaris Hildenborough.</title>
        <authorList>
            <person name="Heidelberg J.F."/>
            <person name="Seshadri R."/>
            <person name="Haveman S.A."/>
            <person name="Hemme C.L."/>
            <person name="Paulsen I.T."/>
            <person name="Kolonay J.F."/>
            <person name="Eisen J.A."/>
            <person name="Ward N."/>
            <person name="Methe B."/>
            <person name="Brinkac L.M."/>
            <person name="Daugherty S.C."/>
            <person name="Deboy R.T."/>
            <person name="Dodson R.J."/>
            <person name="Durkin A.S."/>
            <person name="Madupu R."/>
            <person name="Nelson W.C."/>
            <person name="Sullivan S.A."/>
            <person name="Fouts D."/>
            <person name="Haft D.H."/>
            <person name="Selengut J."/>
            <person name="Peterson J.D."/>
            <person name="Davidsen T.M."/>
            <person name="Zafar N."/>
            <person name="Zhou L."/>
            <person name="Radune D."/>
            <person name="Dimitrov G."/>
            <person name="Hance M."/>
            <person name="Tran K."/>
            <person name="Khouri H."/>
            <person name="Gill J."/>
            <person name="Utterback T.R."/>
            <person name="Feldblyum T.V."/>
            <person name="Wall J.D."/>
            <person name="Voordouw G."/>
            <person name="Fraser C.M."/>
        </authorList>
    </citation>
    <scope>NUCLEOTIDE SEQUENCE [LARGE SCALE GENOMIC DNA]</scope>
    <source>
        <strain evidence="2">ATCC 29579 / DSM 644 / NCIMB 8303 / VKM B-1760 / Hildenborough</strain>
    </source>
</reference>
<evidence type="ECO:0000313" key="1">
    <source>
        <dbReference type="EMBL" id="AAS96220.1"/>
    </source>
</evidence>
<protein>
    <submittedName>
        <fullName evidence="1">Uncharacterized protein</fullName>
    </submittedName>
</protein>
<accession>Q72B93</accession>
<gene>
    <name evidence="1" type="ordered locus">DVU_1743</name>
</gene>
<dbReference type="PATRIC" id="fig|882.5.peg.1606"/>
<dbReference type="STRING" id="882.DVU_1743"/>
<dbReference type="eggNOG" id="ENOG50338AY">
    <property type="taxonomic scope" value="Bacteria"/>
</dbReference>
<dbReference type="Proteomes" id="UP000002194">
    <property type="component" value="Chromosome"/>
</dbReference>
<dbReference type="AlphaFoldDB" id="Q72B93"/>
<dbReference type="PaxDb" id="882-DVU_1743"/>
<dbReference type="EMBL" id="AE017285">
    <property type="protein sequence ID" value="AAS96220.1"/>
    <property type="molecule type" value="Genomic_DNA"/>
</dbReference>